<keyword evidence="1" id="KW-0812">Transmembrane</keyword>
<reference evidence="4" key="1">
    <citation type="submission" date="2016-11" db="UniProtKB">
        <authorList>
            <consortium name="WormBaseParasite"/>
        </authorList>
    </citation>
    <scope>IDENTIFICATION</scope>
</reference>
<dbReference type="AlphaFoldDB" id="A0A1I7V2D4"/>
<feature type="transmembrane region" description="Helical" evidence="1">
    <location>
        <begin position="28"/>
        <end position="48"/>
    </location>
</feature>
<keyword evidence="2" id="KW-0732">Signal</keyword>
<accession>A0A1I7V2D4</accession>
<evidence type="ECO:0000313" key="4">
    <source>
        <dbReference type="WBParaSite" id="Csp11.Scaffold630.g21707.t1"/>
    </source>
</evidence>
<evidence type="ECO:0000256" key="2">
    <source>
        <dbReference type="SAM" id="SignalP"/>
    </source>
</evidence>
<keyword evidence="1" id="KW-0472">Membrane</keyword>
<organism evidence="3 4">
    <name type="scientific">Caenorhabditis tropicalis</name>
    <dbReference type="NCBI Taxonomy" id="1561998"/>
    <lineage>
        <taxon>Eukaryota</taxon>
        <taxon>Metazoa</taxon>
        <taxon>Ecdysozoa</taxon>
        <taxon>Nematoda</taxon>
        <taxon>Chromadorea</taxon>
        <taxon>Rhabditida</taxon>
        <taxon>Rhabditina</taxon>
        <taxon>Rhabditomorpha</taxon>
        <taxon>Rhabditoidea</taxon>
        <taxon>Rhabditidae</taxon>
        <taxon>Peloderinae</taxon>
        <taxon>Caenorhabditis</taxon>
    </lineage>
</organism>
<dbReference type="WBParaSite" id="Csp11.Scaffold630.g21707.t1">
    <property type="protein sequence ID" value="Csp11.Scaffold630.g21707.t1"/>
    <property type="gene ID" value="Csp11.Scaffold630.g21707"/>
</dbReference>
<keyword evidence="1" id="KW-1133">Transmembrane helix</keyword>
<feature type="chain" id="PRO_5009309677" evidence="2">
    <location>
        <begin position="21"/>
        <end position="84"/>
    </location>
</feature>
<keyword evidence="3" id="KW-1185">Reference proteome</keyword>
<evidence type="ECO:0000313" key="3">
    <source>
        <dbReference type="Proteomes" id="UP000095282"/>
    </source>
</evidence>
<proteinExistence type="predicted"/>
<dbReference type="Proteomes" id="UP000095282">
    <property type="component" value="Unplaced"/>
</dbReference>
<protein>
    <submittedName>
        <fullName evidence="4">Serpentine receptor class gamma</fullName>
    </submittedName>
</protein>
<name>A0A1I7V2D4_9PELO</name>
<sequence length="84" mass="10267">MFRFLLIIPFLLFFQFFIEEETDFSFPSAIAFVIFSTSPIFTMLSFLWRNKNYKAILLKWMCCGRRNEERRVEIVRVRSVQRDI</sequence>
<feature type="signal peptide" evidence="2">
    <location>
        <begin position="1"/>
        <end position="20"/>
    </location>
</feature>
<evidence type="ECO:0000256" key="1">
    <source>
        <dbReference type="SAM" id="Phobius"/>
    </source>
</evidence>